<dbReference type="AlphaFoldDB" id="A0A419EZG9"/>
<dbReference type="InterPro" id="IPR003743">
    <property type="entry name" value="Zf-RING_7"/>
</dbReference>
<dbReference type="Gene3D" id="1.10.287.1490">
    <property type="match status" value="1"/>
</dbReference>
<comment type="caution">
    <text evidence="4">The sequence shown here is derived from an EMBL/GenBank/DDBJ whole genome shotgun (WGS) entry which is preliminary data.</text>
</comment>
<accession>A0A419EZG9</accession>
<proteinExistence type="predicted"/>
<evidence type="ECO:0000259" key="2">
    <source>
        <dbReference type="Pfam" id="PF02591"/>
    </source>
</evidence>
<protein>
    <submittedName>
        <fullName evidence="4">Uncharacterized protein</fullName>
    </submittedName>
</protein>
<feature type="domain" description="C4-type zinc ribbon" evidence="2">
    <location>
        <begin position="200"/>
        <end position="231"/>
    </location>
</feature>
<dbReference type="InterPro" id="IPR056003">
    <property type="entry name" value="CT398_CC_hairpin"/>
</dbReference>
<dbReference type="Pfam" id="PF02591">
    <property type="entry name" value="Zn_ribbon_9"/>
    <property type="match status" value="1"/>
</dbReference>
<dbReference type="PANTHER" id="PTHR39082:SF1">
    <property type="entry name" value="SCAVENGER RECEPTOR CLASS A MEMBER 3"/>
    <property type="match status" value="1"/>
</dbReference>
<name>A0A419EZG9_9BACT</name>
<organism evidence="4 5">
    <name type="scientific">Candidatus Abyssobacteria bacterium SURF_17</name>
    <dbReference type="NCBI Taxonomy" id="2093361"/>
    <lineage>
        <taxon>Bacteria</taxon>
        <taxon>Pseudomonadati</taxon>
        <taxon>Candidatus Hydrogenedentota</taxon>
        <taxon>Candidatus Abyssobacteria</taxon>
    </lineage>
</organism>
<feature type="coiled-coil region" evidence="1">
    <location>
        <begin position="34"/>
        <end position="165"/>
    </location>
</feature>
<dbReference type="PANTHER" id="PTHR39082">
    <property type="entry name" value="PHOSPHOLIPASE C-BETA-2-RELATED"/>
    <property type="match status" value="1"/>
</dbReference>
<reference evidence="4 5" key="1">
    <citation type="journal article" date="2017" name="ISME J.">
        <title>Energy and carbon metabolisms in a deep terrestrial subsurface fluid microbial community.</title>
        <authorList>
            <person name="Momper L."/>
            <person name="Jungbluth S.P."/>
            <person name="Lee M.D."/>
            <person name="Amend J.P."/>
        </authorList>
    </citation>
    <scope>NUCLEOTIDE SEQUENCE [LARGE SCALE GENOMIC DNA]</scope>
    <source>
        <strain evidence="4">SURF_17</strain>
    </source>
</reference>
<evidence type="ECO:0000256" key="1">
    <source>
        <dbReference type="SAM" id="Coils"/>
    </source>
</evidence>
<evidence type="ECO:0000313" key="5">
    <source>
        <dbReference type="Proteomes" id="UP000285961"/>
    </source>
</evidence>
<feature type="domain" description="CT398-like coiled coil hairpin" evidence="3">
    <location>
        <begin position="13"/>
        <end position="189"/>
    </location>
</feature>
<dbReference type="Proteomes" id="UP000285961">
    <property type="component" value="Unassembled WGS sequence"/>
</dbReference>
<dbReference type="EMBL" id="QZKI01000065">
    <property type="protein sequence ID" value="RJP70792.1"/>
    <property type="molecule type" value="Genomic_DNA"/>
</dbReference>
<gene>
    <name evidence="4" type="ORF">C4532_08925</name>
</gene>
<dbReference type="Pfam" id="PF24481">
    <property type="entry name" value="CT398_CC"/>
    <property type="match status" value="1"/>
</dbReference>
<evidence type="ECO:0000259" key="3">
    <source>
        <dbReference type="Pfam" id="PF24481"/>
    </source>
</evidence>
<sequence length="237" mass="27632">MDRNMPLQRLLDVQKVDLRIMDLEAQASSIPRRIHEWDSSLNEQMEELAELKKQAEIYKKEQRALERQLDQKQQELAKFNAQLPLIRTNREYKAILLEVDIVEKDISHLEEKILAKMDEVEKVEENARLKEAELRAAQKKISQEKDKLKQRQRELEDSLKGTRSERKLFTADLDSSLLNQYDRIRNRKGGLALAKIQDESCGACHMALPPQVVNEAIGGKIKTCPSCSRLLYWDEHE</sequence>
<evidence type="ECO:0000313" key="4">
    <source>
        <dbReference type="EMBL" id="RJP70792.1"/>
    </source>
</evidence>
<keyword evidence="1" id="KW-0175">Coiled coil</keyword>
<dbReference type="InterPro" id="IPR052376">
    <property type="entry name" value="Oxidative_Scav/Glycosyltrans"/>
</dbReference>